<name>A0ABP9ALC5_9GAMM</name>
<reference evidence="2" key="1">
    <citation type="journal article" date="2019" name="Int. J. Syst. Evol. Microbiol.">
        <title>The Global Catalogue of Microorganisms (GCM) 10K type strain sequencing project: providing services to taxonomists for standard genome sequencing and annotation.</title>
        <authorList>
            <consortium name="The Broad Institute Genomics Platform"/>
            <consortium name="The Broad Institute Genome Sequencing Center for Infectious Disease"/>
            <person name="Wu L."/>
            <person name="Ma J."/>
        </authorList>
    </citation>
    <scope>NUCLEOTIDE SEQUENCE [LARGE SCALE GENOMIC DNA]</scope>
    <source>
        <strain evidence="2">JCM 18204</strain>
    </source>
</reference>
<organism evidence="1 2">
    <name type="scientific">Lysobacter hankyongensis</name>
    <dbReference type="NCBI Taxonomy" id="1176535"/>
    <lineage>
        <taxon>Bacteria</taxon>
        <taxon>Pseudomonadati</taxon>
        <taxon>Pseudomonadota</taxon>
        <taxon>Gammaproteobacteria</taxon>
        <taxon>Lysobacterales</taxon>
        <taxon>Lysobacteraceae</taxon>
        <taxon>Lysobacter</taxon>
    </lineage>
</organism>
<gene>
    <name evidence="1" type="ORF">GCM10023307_02570</name>
</gene>
<dbReference type="Proteomes" id="UP001499959">
    <property type="component" value="Unassembled WGS sequence"/>
</dbReference>
<proteinExistence type="predicted"/>
<comment type="caution">
    <text evidence="1">The sequence shown here is derived from an EMBL/GenBank/DDBJ whole genome shotgun (WGS) entry which is preliminary data.</text>
</comment>
<sequence>MGVVGLDAGNAVAVAEPTGKDGGDRSAIIRAKPRFCLYEGVCAKTRKVSQIRETAATGVATAAARETAGISSEAAPHPR</sequence>
<dbReference type="EMBL" id="BAABJE010000001">
    <property type="protein sequence ID" value="GAA4781629.1"/>
    <property type="molecule type" value="Genomic_DNA"/>
</dbReference>
<evidence type="ECO:0000313" key="1">
    <source>
        <dbReference type="EMBL" id="GAA4781629.1"/>
    </source>
</evidence>
<accession>A0ABP9ALC5</accession>
<evidence type="ECO:0000313" key="2">
    <source>
        <dbReference type="Proteomes" id="UP001499959"/>
    </source>
</evidence>
<protein>
    <submittedName>
        <fullName evidence="1">Uncharacterized protein</fullName>
    </submittedName>
</protein>
<keyword evidence="2" id="KW-1185">Reference proteome</keyword>